<name>A0A1B2J771_PICPA</name>
<dbReference type="Proteomes" id="UP000094565">
    <property type="component" value="Chromosome 1"/>
</dbReference>
<comment type="similarity">
    <text evidence="1">Belongs to the CDC123 family.</text>
</comment>
<dbReference type="GO" id="GO:0005737">
    <property type="term" value="C:cytoplasm"/>
    <property type="evidence" value="ECO:0007669"/>
    <property type="project" value="TreeGrafter"/>
</dbReference>
<keyword evidence="2" id="KW-0732">Signal</keyword>
<protein>
    <submittedName>
        <fullName evidence="3">BA75_00608T0</fullName>
    </submittedName>
</protein>
<dbReference type="Pfam" id="PF07065">
    <property type="entry name" value="D123"/>
    <property type="match status" value="1"/>
</dbReference>
<feature type="chain" id="PRO_5008539299" evidence="2">
    <location>
        <begin position="23"/>
        <end position="345"/>
    </location>
</feature>
<dbReference type="PANTHER" id="PTHR15323:SF6">
    <property type="entry name" value="CELL DIVISION CYCLE PROTEIN 123 HOMOLOG"/>
    <property type="match status" value="1"/>
</dbReference>
<evidence type="ECO:0000313" key="3">
    <source>
        <dbReference type="EMBL" id="ANZ73832.1"/>
    </source>
</evidence>
<dbReference type="EMBL" id="CP014584">
    <property type="protein sequence ID" value="ANZ73832.1"/>
    <property type="molecule type" value="Genomic_DNA"/>
</dbReference>
<evidence type="ECO:0000256" key="1">
    <source>
        <dbReference type="ARBA" id="ARBA00011047"/>
    </source>
</evidence>
<proteinExistence type="inferred from homology"/>
<dbReference type="InterPro" id="IPR009772">
    <property type="entry name" value="CDC123"/>
</dbReference>
<accession>A0A1B2J771</accession>
<keyword evidence="4" id="KW-1185">Reference proteome</keyword>
<evidence type="ECO:0000256" key="2">
    <source>
        <dbReference type="SAM" id="SignalP"/>
    </source>
</evidence>
<sequence>MIRANNFYAQLIVALMIYSTQLHTAMPGKVHIFNELKTTDEDLSACSYSSWYQIFNENVVSPAKLIEVPDSFIEYISKDSIHLPGDANNNIEINHDNEYSDWSDAEETFLDPSENFSEFHSRLKDVITQYSHVAPKLNWSAPRDSTWIMMNNTMKCSSANDVYLLLNSSNYVAHDLKLETSIKYELVLRKWVEMNPALEFRCFIRDGKLIGISQRDLNYYNYLDSLKNVIESGIKKFLEETVSPKFPLKNYVIDVYFPRPFTKMYIVDFNPFNRSCDSLLFTWHELTIATHFDFRLVTEHNPSRFAAKEHSENQVPKDIVDASLDSAAMAELAQKWNELMKKDEP</sequence>
<gene>
    <name evidence="3" type="primary">CDC123</name>
    <name evidence="3" type="ORF">ATY40_BA7500608</name>
</gene>
<reference evidence="3 4" key="1">
    <citation type="submission" date="2016-02" db="EMBL/GenBank/DDBJ databases">
        <title>Comparative genomic and transcriptomic foundation for Pichia pastoris.</title>
        <authorList>
            <person name="Love K.R."/>
            <person name="Shah K.A."/>
            <person name="Whittaker C.A."/>
            <person name="Wu J."/>
            <person name="Bartlett M.C."/>
            <person name="Ma D."/>
            <person name="Leeson R.L."/>
            <person name="Priest M."/>
            <person name="Young S.K."/>
            <person name="Love J.C."/>
        </authorList>
    </citation>
    <scope>NUCLEOTIDE SEQUENCE [LARGE SCALE GENOMIC DNA]</scope>
    <source>
        <strain evidence="3 4">ATCC 28485</strain>
    </source>
</reference>
<evidence type="ECO:0000313" key="4">
    <source>
        <dbReference type="Proteomes" id="UP000094565"/>
    </source>
</evidence>
<dbReference type="OrthoDB" id="360540at2759"/>
<dbReference type="AlphaFoldDB" id="A0A1B2J771"/>
<feature type="signal peptide" evidence="2">
    <location>
        <begin position="1"/>
        <end position="22"/>
    </location>
</feature>
<organism evidence="3 4">
    <name type="scientific">Komagataella pastoris</name>
    <name type="common">Yeast</name>
    <name type="synonym">Pichia pastoris</name>
    <dbReference type="NCBI Taxonomy" id="4922"/>
    <lineage>
        <taxon>Eukaryota</taxon>
        <taxon>Fungi</taxon>
        <taxon>Dikarya</taxon>
        <taxon>Ascomycota</taxon>
        <taxon>Saccharomycotina</taxon>
        <taxon>Pichiomycetes</taxon>
        <taxon>Pichiales</taxon>
        <taxon>Pichiaceae</taxon>
        <taxon>Komagataella</taxon>
    </lineage>
</organism>
<dbReference type="PANTHER" id="PTHR15323">
    <property type="entry name" value="D123 PROTEIN"/>
    <property type="match status" value="1"/>
</dbReference>